<dbReference type="InterPro" id="IPR050232">
    <property type="entry name" value="FBL13/AtMIF1-like"/>
</dbReference>
<dbReference type="PANTHER" id="PTHR31900">
    <property type="entry name" value="F-BOX/RNI SUPERFAMILY PROTEIN-RELATED"/>
    <property type="match status" value="1"/>
</dbReference>
<organism evidence="1 2">
    <name type="scientific">Prunus dulcis</name>
    <name type="common">Almond</name>
    <name type="synonym">Amygdalus dulcis</name>
    <dbReference type="NCBI Taxonomy" id="3755"/>
    <lineage>
        <taxon>Eukaryota</taxon>
        <taxon>Viridiplantae</taxon>
        <taxon>Streptophyta</taxon>
        <taxon>Embryophyta</taxon>
        <taxon>Tracheophyta</taxon>
        <taxon>Spermatophyta</taxon>
        <taxon>Magnoliopsida</taxon>
        <taxon>eudicotyledons</taxon>
        <taxon>Gunneridae</taxon>
        <taxon>Pentapetalae</taxon>
        <taxon>rosids</taxon>
        <taxon>fabids</taxon>
        <taxon>Rosales</taxon>
        <taxon>Rosaceae</taxon>
        <taxon>Amygdaloideae</taxon>
        <taxon>Amygdaleae</taxon>
        <taxon>Prunus</taxon>
    </lineage>
</organism>
<accession>A0AAD5F4C5</accession>
<comment type="caution">
    <text evidence="1">The sequence shown here is derived from an EMBL/GenBank/DDBJ whole genome shotgun (WGS) entry which is preliminary data.</text>
</comment>
<dbReference type="Proteomes" id="UP001054821">
    <property type="component" value="Chromosome 1"/>
</dbReference>
<name>A0AAD5F4C5_PRUDU</name>
<dbReference type="EMBL" id="JAJFAZ020000001">
    <property type="protein sequence ID" value="KAI5352802.1"/>
    <property type="molecule type" value="Genomic_DNA"/>
</dbReference>
<proteinExistence type="predicted"/>
<dbReference type="AlphaFoldDB" id="A0AAD5F4C5"/>
<dbReference type="PANTHER" id="PTHR31900:SF34">
    <property type="entry name" value="EMB|CAB62440.1-RELATED"/>
    <property type="match status" value="1"/>
</dbReference>
<reference evidence="1 2" key="1">
    <citation type="journal article" date="2022" name="G3 (Bethesda)">
        <title>Whole-genome sequence and methylome profiling of the almond [Prunus dulcis (Mill.) D.A. Webb] cultivar 'Nonpareil'.</title>
        <authorList>
            <person name="D'Amico-Willman K.M."/>
            <person name="Ouma W.Z."/>
            <person name="Meulia T."/>
            <person name="Sideli G.M."/>
            <person name="Gradziel T.M."/>
            <person name="Fresnedo-Ramirez J."/>
        </authorList>
    </citation>
    <scope>NUCLEOTIDE SEQUENCE [LARGE SCALE GENOMIC DNA]</scope>
    <source>
        <strain evidence="1">Clone GOH B32 T37-40</strain>
    </source>
</reference>
<protein>
    <submittedName>
        <fullName evidence="1">Uncharacterized protein</fullName>
    </submittedName>
</protein>
<gene>
    <name evidence="1" type="ORF">L3X38_005694</name>
</gene>
<keyword evidence="2" id="KW-1185">Reference proteome</keyword>
<evidence type="ECO:0000313" key="1">
    <source>
        <dbReference type="EMBL" id="KAI5352802.1"/>
    </source>
</evidence>
<evidence type="ECO:0000313" key="2">
    <source>
        <dbReference type="Proteomes" id="UP001054821"/>
    </source>
</evidence>
<sequence>MLWLHPPFPSRWLNVWTPVPDIEIDDYSLRDIDHDQCHSIVGKILSPPMPPPLELSKVKMKFYDHTYPAEITTLIRASLKRIVKELDLSICPDDEEVNFQLPMEVFTNQHLQVLKLSKVKVVVPPDSRPSFKVLHVVHVILL</sequence>